<protein>
    <submittedName>
        <fullName evidence="2">FHA domain-containing protein</fullName>
    </submittedName>
</protein>
<keyword evidence="3" id="KW-1185">Reference proteome</keyword>
<dbReference type="Pfam" id="PF00498">
    <property type="entry name" value="FHA"/>
    <property type="match status" value="1"/>
</dbReference>
<dbReference type="PANTHER" id="PTHR23308">
    <property type="entry name" value="NUCLEAR INHIBITOR OF PROTEIN PHOSPHATASE-1"/>
    <property type="match status" value="1"/>
</dbReference>
<sequence>MLNTEYIRSLNANYERLLLERKPEEKKYQYCMISRGGIKGLLPCSLRYIDGEAYLYYDITSRQNIAQLFEKKPITRQWIMDFLWSMRRVRQEMSRFLLEESNIVWFPQHVYQDLEKKEFYFIYVPYCTENTGFDELMEYLVEHVDYQDESLVEYVYKAYEQYESAGEVYLQAKIFEDAECLRIPEKMDAVEEETTVVVGQDQEKDAIREEEKEMPVGEVTVIKEKKGLFNLWENRKKKEKQERDNYTRSLQLTMTGYAVAEETAYEEEDMGRTVYMEERPAPRESTHRLLSEEGKLLATLEQPIYTIGKKRGETDLVLNDQSISRLHARIIKETDGYYLEDMNSTNGTFKNGLQLQPYERRKLEEGDEITLGKITVIYR</sequence>
<gene>
    <name evidence="2" type="ORF">LKD75_11830</name>
</gene>
<evidence type="ECO:0000313" key="2">
    <source>
        <dbReference type="EMBL" id="MCC2120263.1"/>
    </source>
</evidence>
<dbReference type="InterPro" id="IPR050923">
    <property type="entry name" value="Cell_Proc_Reg/RNA_Proc"/>
</dbReference>
<dbReference type="EMBL" id="JAJEPV010000029">
    <property type="protein sequence ID" value="MCC2120263.1"/>
    <property type="molecule type" value="Genomic_DNA"/>
</dbReference>
<evidence type="ECO:0000259" key="1">
    <source>
        <dbReference type="PROSITE" id="PS50006"/>
    </source>
</evidence>
<comment type="caution">
    <text evidence="2">The sequence shown here is derived from an EMBL/GenBank/DDBJ whole genome shotgun (WGS) entry which is preliminary data.</text>
</comment>
<evidence type="ECO:0000313" key="3">
    <source>
        <dbReference type="Proteomes" id="UP001197795"/>
    </source>
</evidence>
<dbReference type="InterPro" id="IPR000253">
    <property type="entry name" value="FHA_dom"/>
</dbReference>
<dbReference type="PROSITE" id="PS50006">
    <property type="entry name" value="FHA_DOMAIN"/>
    <property type="match status" value="1"/>
</dbReference>
<dbReference type="InterPro" id="IPR045962">
    <property type="entry name" value="DUF6382"/>
</dbReference>
<dbReference type="CDD" id="cd00060">
    <property type="entry name" value="FHA"/>
    <property type="match status" value="1"/>
</dbReference>
<dbReference type="AlphaFoldDB" id="A0AAE3A326"/>
<organism evidence="2 3">
    <name type="scientific">Waltera acetigignens</name>
    <dbReference type="NCBI Taxonomy" id="2981769"/>
    <lineage>
        <taxon>Bacteria</taxon>
        <taxon>Bacillati</taxon>
        <taxon>Bacillota</taxon>
        <taxon>Clostridia</taxon>
        <taxon>Lachnospirales</taxon>
        <taxon>Lachnospiraceae</taxon>
        <taxon>Waltera</taxon>
    </lineage>
</organism>
<dbReference type="RefSeq" id="WP_022312668.1">
    <property type="nucleotide sequence ID" value="NZ_JAJEPV010000029.1"/>
</dbReference>
<accession>A0AAE3A326</accession>
<dbReference type="Gene3D" id="2.60.200.20">
    <property type="match status" value="1"/>
</dbReference>
<dbReference type="SUPFAM" id="SSF49879">
    <property type="entry name" value="SMAD/FHA domain"/>
    <property type="match status" value="1"/>
</dbReference>
<proteinExistence type="predicted"/>
<feature type="domain" description="FHA" evidence="1">
    <location>
        <begin position="305"/>
        <end position="355"/>
    </location>
</feature>
<dbReference type="SMART" id="SM00240">
    <property type="entry name" value="FHA"/>
    <property type="match status" value="1"/>
</dbReference>
<dbReference type="Pfam" id="PF19909">
    <property type="entry name" value="DUF6382"/>
    <property type="match status" value="1"/>
</dbReference>
<name>A0AAE3A326_9FIRM</name>
<dbReference type="Proteomes" id="UP001197795">
    <property type="component" value="Unassembled WGS sequence"/>
</dbReference>
<reference evidence="2 3" key="1">
    <citation type="submission" date="2021-10" db="EMBL/GenBank/DDBJ databases">
        <title>Anaerobic single-cell dispensing facilitates the cultivation of human gut bacteria.</title>
        <authorList>
            <person name="Afrizal A."/>
        </authorList>
    </citation>
    <scope>NUCLEOTIDE SEQUENCE [LARGE SCALE GENOMIC DNA]</scope>
    <source>
        <strain evidence="2 3">CLA-AA-H273</strain>
    </source>
</reference>
<dbReference type="InterPro" id="IPR008984">
    <property type="entry name" value="SMAD_FHA_dom_sf"/>
</dbReference>